<dbReference type="Proteomes" id="UP000054359">
    <property type="component" value="Unassembled WGS sequence"/>
</dbReference>
<name>A0A087T240_STEMI</name>
<feature type="non-terminal residue" evidence="1">
    <location>
        <position position="80"/>
    </location>
</feature>
<dbReference type="OrthoDB" id="6435463at2759"/>
<evidence type="ECO:0000313" key="2">
    <source>
        <dbReference type="Proteomes" id="UP000054359"/>
    </source>
</evidence>
<gene>
    <name evidence="1" type="ORF">X975_12402</name>
</gene>
<keyword evidence="2" id="KW-1185">Reference proteome</keyword>
<dbReference type="AlphaFoldDB" id="A0A087T240"/>
<accession>A0A087T240</accession>
<evidence type="ECO:0000313" key="1">
    <source>
        <dbReference type="EMBL" id="KFM59179.1"/>
    </source>
</evidence>
<sequence length="80" mass="9578">HHKSLVKLQSEIQNFKTQSTKLSLILIHSENILRQKHLNWLQTRKWINQVHKKISQYKEVCSQPDNILGQIYEIEEFIIA</sequence>
<reference evidence="1 2" key="1">
    <citation type="submission" date="2013-11" db="EMBL/GenBank/DDBJ databases">
        <title>Genome sequencing of Stegodyphus mimosarum.</title>
        <authorList>
            <person name="Bechsgaard J."/>
        </authorList>
    </citation>
    <scope>NUCLEOTIDE SEQUENCE [LARGE SCALE GENOMIC DNA]</scope>
</reference>
<proteinExistence type="predicted"/>
<organism evidence="1 2">
    <name type="scientific">Stegodyphus mimosarum</name>
    <name type="common">African social velvet spider</name>
    <dbReference type="NCBI Taxonomy" id="407821"/>
    <lineage>
        <taxon>Eukaryota</taxon>
        <taxon>Metazoa</taxon>
        <taxon>Ecdysozoa</taxon>
        <taxon>Arthropoda</taxon>
        <taxon>Chelicerata</taxon>
        <taxon>Arachnida</taxon>
        <taxon>Araneae</taxon>
        <taxon>Araneomorphae</taxon>
        <taxon>Entelegynae</taxon>
        <taxon>Eresoidea</taxon>
        <taxon>Eresidae</taxon>
        <taxon>Stegodyphus</taxon>
    </lineage>
</organism>
<protein>
    <submittedName>
        <fullName evidence="1">Uncharacterized protein</fullName>
    </submittedName>
</protein>
<feature type="non-terminal residue" evidence="1">
    <location>
        <position position="1"/>
    </location>
</feature>
<dbReference type="EMBL" id="KK113036">
    <property type="protein sequence ID" value="KFM59179.1"/>
    <property type="molecule type" value="Genomic_DNA"/>
</dbReference>